<dbReference type="InterPro" id="IPR011388">
    <property type="entry name" value="DES1/DES2"/>
</dbReference>
<evidence type="ECO:0000259" key="11">
    <source>
        <dbReference type="SMART" id="SM01269"/>
    </source>
</evidence>
<dbReference type="InterPro" id="IPR013866">
    <property type="entry name" value="Sphingolipid_d4-desaturase_N"/>
</dbReference>
<feature type="transmembrane region" description="Helical" evidence="10">
    <location>
        <begin position="197"/>
        <end position="217"/>
    </location>
</feature>
<evidence type="ECO:0000313" key="12">
    <source>
        <dbReference type="EMBL" id="KAL3316085.1"/>
    </source>
</evidence>
<evidence type="ECO:0000256" key="6">
    <source>
        <dbReference type="ARBA" id="ARBA00023002"/>
    </source>
</evidence>
<dbReference type="InterPro" id="IPR005804">
    <property type="entry name" value="FA_desaturase_dom"/>
</dbReference>
<evidence type="ECO:0000256" key="7">
    <source>
        <dbReference type="ARBA" id="ARBA00023098"/>
    </source>
</evidence>
<dbReference type="SMART" id="SM01269">
    <property type="entry name" value="Lipid_DES"/>
    <property type="match status" value="1"/>
</dbReference>
<feature type="domain" description="Sphingolipid delta4-desaturase N-terminal" evidence="11">
    <location>
        <begin position="18"/>
        <end position="56"/>
    </location>
</feature>
<dbReference type="PANTHER" id="PTHR12879">
    <property type="entry name" value="SPHINGOLIPID DELTA 4 DESATURASE/C-4 HYDROXYLASE PROTEIN DES2"/>
    <property type="match status" value="1"/>
</dbReference>
<evidence type="ECO:0000313" key="13">
    <source>
        <dbReference type="Proteomes" id="UP001626550"/>
    </source>
</evidence>
<dbReference type="CDD" id="cd03508">
    <property type="entry name" value="Delta4-sphingolipid-FADS-like"/>
    <property type="match status" value="1"/>
</dbReference>
<accession>A0ABD2Q945</accession>
<dbReference type="GO" id="GO:0006629">
    <property type="term" value="P:lipid metabolic process"/>
    <property type="evidence" value="ECO:0007669"/>
    <property type="project" value="UniProtKB-KW"/>
</dbReference>
<feature type="transmembrane region" description="Helical" evidence="10">
    <location>
        <begin position="223"/>
        <end position="243"/>
    </location>
</feature>
<dbReference type="Pfam" id="PF08557">
    <property type="entry name" value="Lipid_DES"/>
    <property type="match status" value="1"/>
</dbReference>
<dbReference type="GO" id="GO:0016020">
    <property type="term" value="C:membrane"/>
    <property type="evidence" value="ECO:0007669"/>
    <property type="project" value="UniProtKB-SubCell"/>
</dbReference>
<reference evidence="12 13" key="1">
    <citation type="submission" date="2024-11" db="EMBL/GenBank/DDBJ databases">
        <title>Adaptive evolution of stress response genes in parasites aligns with host niche diversity.</title>
        <authorList>
            <person name="Hahn C."/>
            <person name="Resl P."/>
        </authorList>
    </citation>
    <scope>NUCLEOTIDE SEQUENCE [LARGE SCALE GENOMIC DNA]</scope>
    <source>
        <strain evidence="12">EGGRZ-B1_66</strain>
        <tissue evidence="12">Body</tissue>
    </source>
</reference>
<evidence type="ECO:0000256" key="10">
    <source>
        <dbReference type="SAM" id="Phobius"/>
    </source>
</evidence>
<dbReference type="AlphaFoldDB" id="A0ABD2Q945"/>
<sequence>MVGRTLSTAFLQQMGQKVSRQDFEYTYTEEPHATRRKQILEKHPEIRSLMGPDPNLKWLVLALVLFQILSLYVVKDLSPGMLILTAYLVGGTINHSLTLAIHEIAHNLAFSTKQPLWNRIFGFIANLPIGVPMSISFRRYHLDHHKFQGDVEMDMDLPTELEAKLFDRTFTKLLFILFQSAFYTLRPILVRPLVPTVLEVVNVIIQILFDFWVVQVFGWHCLAYLIGGTLLAMGLHPVAGHFISEHYMFKYGFETYSYYGILNYITFNVGYHTEHHDFPNIPGSRLPLVRKIAPEFYEDLPAHTSLVRVLYDFIMDPELGPRSRMKRLGRNKGLQTALMTKSARTISPD</sequence>
<feature type="transmembrane region" description="Helical" evidence="10">
    <location>
        <begin position="56"/>
        <end position="74"/>
    </location>
</feature>
<dbReference type="Proteomes" id="UP001626550">
    <property type="component" value="Unassembled WGS sequence"/>
</dbReference>
<evidence type="ECO:0000256" key="5">
    <source>
        <dbReference type="ARBA" id="ARBA00022989"/>
    </source>
</evidence>
<keyword evidence="4 10" id="KW-0812">Transmembrane</keyword>
<dbReference type="Pfam" id="PF00487">
    <property type="entry name" value="FA_desaturase"/>
    <property type="match status" value="1"/>
</dbReference>
<feature type="transmembrane region" description="Helical" evidence="10">
    <location>
        <begin position="80"/>
        <end position="104"/>
    </location>
</feature>
<keyword evidence="5 10" id="KW-1133">Transmembrane helix</keyword>
<evidence type="ECO:0000256" key="4">
    <source>
        <dbReference type="ARBA" id="ARBA00022692"/>
    </source>
</evidence>
<keyword evidence="6 9" id="KW-0560">Oxidoreductase</keyword>
<evidence type="ECO:0000256" key="8">
    <source>
        <dbReference type="ARBA" id="ARBA00023136"/>
    </source>
</evidence>
<comment type="subcellular location">
    <subcellularLocation>
        <location evidence="1">Membrane</location>
        <topology evidence="1">Multi-pass membrane protein</topology>
    </subcellularLocation>
</comment>
<proteinExistence type="inferred from homology"/>
<dbReference type="GO" id="GO:0042284">
    <property type="term" value="F:sphingolipid delta-4 desaturase activity"/>
    <property type="evidence" value="ECO:0007669"/>
    <property type="project" value="UniProtKB-UniRule"/>
</dbReference>
<evidence type="ECO:0000256" key="1">
    <source>
        <dbReference type="ARBA" id="ARBA00004141"/>
    </source>
</evidence>
<comment type="similarity">
    <text evidence="2 9">Belongs to the fatty acid desaturase type 1 family. DEGS subfamily.</text>
</comment>
<keyword evidence="8 9" id="KW-0472">Membrane</keyword>
<dbReference type="PIRSF" id="PIRSF017228">
    <property type="entry name" value="Sphnglp_dlt4_des"/>
    <property type="match status" value="1"/>
</dbReference>
<comment type="caution">
    <text evidence="12">The sequence shown here is derived from an EMBL/GenBank/DDBJ whole genome shotgun (WGS) entry which is preliminary data.</text>
</comment>
<dbReference type="EMBL" id="JBJKFK010000604">
    <property type="protein sequence ID" value="KAL3316085.1"/>
    <property type="molecule type" value="Genomic_DNA"/>
</dbReference>
<organism evidence="12 13">
    <name type="scientific">Cichlidogyrus casuarinus</name>
    <dbReference type="NCBI Taxonomy" id="1844966"/>
    <lineage>
        <taxon>Eukaryota</taxon>
        <taxon>Metazoa</taxon>
        <taxon>Spiralia</taxon>
        <taxon>Lophotrochozoa</taxon>
        <taxon>Platyhelminthes</taxon>
        <taxon>Monogenea</taxon>
        <taxon>Monopisthocotylea</taxon>
        <taxon>Dactylogyridea</taxon>
        <taxon>Ancyrocephalidae</taxon>
        <taxon>Cichlidogyrus</taxon>
    </lineage>
</organism>
<evidence type="ECO:0000256" key="2">
    <source>
        <dbReference type="ARBA" id="ARBA00006146"/>
    </source>
</evidence>
<evidence type="ECO:0000256" key="9">
    <source>
        <dbReference type="PIRNR" id="PIRNR017228"/>
    </source>
</evidence>
<evidence type="ECO:0000256" key="3">
    <source>
        <dbReference type="ARBA" id="ARBA00012021"/>
    </source>
</evidence>
<name>A0ABD2Q945_9PLAT</name>
<keyword evidence="13" id="KW-1185">Reference proteome</keyword>
<gene>
    <name evidence="12" type="ORF">Ciccas_005269</name>
</gene>
<dbReference type="PANTHER" id="PTHR12879:SF8">
    <property type="entry name" value="SPHINGOLIPID DELTA(4)-DESATURASE DES1"/>
    <property type="match status" value="1"/>
</dbReference>
<dbReference type="EC" id="1.14.19.17" evidence="3"/>
<protein>
    <recommendedName>
        <fullName evidence="3">sphingolipid 4-desaturase</fullName>
        <ecNumber evidence="3">1.14.19.17</ecNumber>
    </recommendedName>
</protein>
<feature type="transmembrane region" description="Helical" evidence="10">
    <location>
        <begin position="116"/>
        <end position="137"/>
    </location>
</feature>
<keyword evidence="7 9" id="KW-0443">Lipid metabolism</keyword>